<evidence type="ECO:0000256" key="1">
    <source>
        <dbReference type="SAM" id="MobiDB-lite"/>
    </source>
</evidence>
<organism evidence="3">
    <name type="scientific">Arundo donax</name>
    <name type="common">Giant reed</name>
    <name type="synonym">Donax arundinaceus</name>
    <dbReference type="NCBI Taxonomy" id="35708"/>
    <lineage>
        <taxon>Eukaryota</taxon>
        <taxon>Viridiplantae</taxon>
        <taxon>Streptophyta</taxon>
        <taxon>Embryophyta</taxon>
        <taxon>Tracheophyta</taxon>
        <taxon>Spermatophyta</taxon>
        <taxon>Magnoliopsida</taxon>
        <taxon>Liliopsida</taxon>
        <taxon>Poales</taxon>
        <taxon>Poaceae</taxon>
        <taxon>PACMAD clade</taxon>
        <taxon>Arundinoideae</taxon>
        <taxon>Arundineae</taxon>
        <taxon>Arundo</taxon>
    </lineage>
</organism>
<feature type="compositionally biased region" description="Basic and acidic residues" evidence="1">
    <location>
        <begin position="95"/>
        <end position="104"/>
    </location>
</feature>
<keyword evidence="2" id="KW-0732">Signal</keyword>
<feature type="region of interest" description="Disordered" evidence="1">
    <location>
        <begin position="37"/>
        <end position="80"/>
    </location>
</feature>
<evidence type="ECO:0000256" key="2">
    <source>
        <dbReference type="SAM" id="SignalP"/>
    </source>
</evidence>
<dbReference type="EMBL" id="GBRH01175302">
    <property type="protein sequence ID" value="JAE22594.1"/>
    <property type="molecule type" value="Transcribed_RNA"/>
</dbReference>
<evidence type="ECO:0000313" key="3">
    <source>
        <dbReference type="EMBL" id="JAE22594.1"/>
    </source>
</evidence>
<feature type="compositionally biased region" description="Low complexity" evidence="1">
    <location>
        <begin position="57"/>
        <end position="67"/>
    </location>
</feature>
<protein>
    <submittedName>
        <fullName evidence="3">Uncharacterized protein</fullName>
    </submittedName>
</protein>
<name>A0A0A9GGS2_ARUDO</name>
<dbReference type="AlphaFoldDB" id="A0A0A9GGS2"/>
<reference evidence="3" key="2">
    <citation type="journal article" date="2015" name="Data Brief">
        <title>Shoot transcriptome of the giant reed, Arundo donax.</title>
        <authorList>
            <person name="Barrero R.A."/>
            <person name="Guerrero F.D."/>
            <person name="Moolhuijzen P."/>
            <person name="Goolsby J.A."/>
            <person name="Tidwell J."/>
            <person name="Bellgard S.E."/>
            <person name="Bellgard M.I."/>
        </authorList>
    </citation>
    <scope>NUCLEOTIDE SEQUENCE</scope>
    <source>
        <tissue evidence="3">Shoot tissue taken approximately 20 cm above the soil surface</tissue>
    </source>
</reference>
<accession>A0A0A9GGS2</accession>
<sequence>MVPPSRAHALLFLLLLLLPRTYVRVHGRARGAHVHLCSPRRDYSPNTASSLPPPPRATRALPTVPAPFAGPERDAMRSRRRKLYPGGDIWKWKASEEKNEETGDARQPVKGVTEIM</sequence>
<reference evidence="3" key="1">
    <citation type="submission" date="2014-09" db="EMBL/GenBank/DDBJ databases">
        <authorList>
            <person name="Magalhaes I.L.F."/>
            <person name="Oliveira U."/>
            <person name="Santos F.R."/>
            <person name="Vidigal T.H.D.A."/>
            <person name="Brescovit A.D."/>
            <person name="Santos A.J."/>
        </authorList>
    </citation>
    <scope>NUCLEOTIDE SEQUENCE</scope>
    <source>
        <tissue evidence="3">Shoot tissue taken approximately 20 cm above the soil surface</tissue>
    </source>
</reference>
<feature type="region of interest" description="Disordered" evidence="1">
    <location>
        <begin position="95"/>
        <end position="116"/>
    </location>
</feature>
<proteinExistence type="predicted"/>
<feature type="chain" id="PRO_5002044920" evidence="2">
    <location>
        <begin position="24"/>
        <end position="116"/>
    </location>
</feature>
<feature type="signal peptide" evidence="2">
    <location>
        <begin position="1"/>
        <end position="23"/>
    </location>
</feature>